<gene>
    <name evidence="3" type="ORF">C176_14462</name>
</gene>
<reference evidence="3 4" key="1">
    <citation type="journal article" date="2014" name="BMC Genomics">
        <title>Genomic comparison of sporeforming bacilli isolated from milk.</title>
        <authorList>
            <person name="Moreno Switt A.I."/>
            <person name="Andrus A.D."/>
            <person name="Ranieri M.L."/>
            <person name="Orsi R.H."/>
            <person name="Ivy R."/>
            <person name="den Bakker H.C."/>
            <person name="Martin N.H."/>
            <person name="Wiedmann M."/>
            <person name="Boor K.J."/>
        </authorList>
    </citation>
    <scope>NUCLEOTIDE SEQUENCE [LARGE SCALE GENOMIC DNA]</scope>
    <source>
        <strain evidence="3 4">FSL R5-213</strain>
    </source>
</reference>
<dbReference type="SUPFAM" id="SSF51126">
    <property type="entry name" value="Pectin lyase-like"/>
    <property type="match status" value="1"/>
</dbReference>
<name>W4EQV7_9BACL</name>
<keyword evidence="1" id="KW-0812">Transmembrane</keyword>
<proteinExistence type="predicted"/>
<dbReference type="PATRIC" id="fig|1227360.4.peg.2944"/>
<dbReference type="Pfam" id="PF05048">
    <property type="entry name" value="NosD"/>
    <property type="match status" value="1"/>
</dbReference>
<dbReference type="eggNOG" id="COG3420">
    <property type="taxonomic scope" value="Bacteria"/>
</dbReference>
<feature type="domain" description="Periplasmic copper-binding protein NosD beta helix" evidence="2">
    <location>
        <begin position="156"/>
        <end position="343"/>
    </location>
</feature>
<dbReference type="InterPro" id="IPR012334">
    <property type="entry name" value="Pectin_lyas_fold"/>
</dbReference>
<evidence type="ECO:0000256" key="1">
    <source>
        <dbReference type="SAM" id="Phobius"/>
    </source>
</evidence>
<keyword evidence="1" id="KW-1133">Transmembrane helix</keyword>
<dbReference type="InterPro" id="IPR006626">
    <property type="entry name" value="PbH1"/>
</dbReference>
<dbReference type="InterPro" id="IPR022441">
    <property type="entry name" value="Para_beta_helix_rpt-2"/>
</dbReference>
<dbReference type="AlphaFoldDB" id="W4EQV7"/>
<feature type="transmembrane region" description="Helical" evidence="1">
    <location>
        <begin position="23"/>
        <end position="41"/>
    </location>
</feature>
<dbReference type="Proteomes" id="UP000019062">
    <property type="component" value="Unassembled WGS sequence"/>
</dbReference>
<evidence type="ECO:0000259" key="2">
    <source>
        <dbReference type="Pfam" id="PF05048"/>
    </source>
</evidence>
<organism evidence="3 4">
    <name type="scientific">Viridibacillus arenosi FSL R5-213</name>
    <dbReference type="NCBI Taxonomy" id="1227360"/>
    <lineage>
        <taxon>Bacteria</taxon>
        <taxon>Bacillati</taxon>
        <taxon>Bacillota</taxon>
        <taxon>Bacilli</taxon>
        <taxon>Bacillales</taxon>
        <taxon>Caryophanaceae</taxon>
        <taxon>Viridibacillus</taxon>
    </lineage>
</organism>
<dbReference type="SMART" id="SM00710">
    <property type="entry name" value="PbH1"/>
    <property type="match status" value="7"/>
</dbReference>
<dbReference type="NCBIfam" id="TIGR03804">
    <property type="entry name" value="para_beta_helix"/>
    <property type="match status" value="1"/>
</dbReference>
<dbReference type="InterPro" id="IPR007742">
    <property type="entry name" value="NosD_dom"/>
</dbReference>
<keyword evidence="1" id="KW-0472">Membrane</keyword>
<keyword evidence="4" id="KW-1185">Reference proteome</keyword>
<evidence type="ECO:0000313" key="4">
    <source>
        <dbReference type="Proteomes" id="UP000019062"/>
    </source>
</evidence>
<dbReference type="InterPro" id="IPR011050">
    <property type="entry name" value="Pectin_lyase_fold/virulence"/>
</dbReference>
<sequence length="448" mass="50153">MHKGLEETLAFLLLNGGGKMKHLCTILYYFVLLWLIFAMPAKADQLTLQEQIDGTPAGSVLVLEDGVYTGQITITKPITLRGSKHTMLEGNGKESLMKIENVQNVTLENINIADAHVGIVVKNTSQVNLHNVQLQNVWSGVQIHNSKHVVVNNLKIKGINGHYSKKGNGLDVFNSNDLTISNNKVQDVQDGFYIEKAQAIKLTDNAIKNSRYGIHFMYTEDALAEQNDFNQNVTGIMLMMTEDAQLQNNHVTEQNGLNGSGMVLFEAKNIDVLYNHFQNNRTALSTQKLATSTVEYNTFQMNQTAIELLRSNKENTVYANDFVGNIVNLRSDGTSSSISQNYYDDYDGIDFDDNGIGDSPYVALQSFGQWMVRKPSYQYFIESPSVVLLNKMDRQTNAIETEQLVDKEPMMYSAQKATTEGNIQLWQVVTGLTGLVLGLWLWRKEASV</sequence>
<comment type="caution">
    <text evidence="3">The sequence shown here is derived from an EMBL/GenBank/DDBJ whole genome shotgun (WGS) entry which is preliminary data.</text>
</comment>
<dbReference type="EMBL" id="ASQA01000034">
    <property type="protein sequence ID" value="ETT82201.1"/>
    <property type="molecule type" value="Genomic_DNA"/>
</dbReference>
<evidence type="ECO:0000313" key="3">
    <source>
        <dbReference type="EMBL" id="ETT82201.1"/>
    </source>
</evidence>
<dbReference type="Gene3D" id="2.160.20.10">
    <property type="entry name" value="Single-stranded right-handed beta-helix, Pectin lyase-like"/>
    <property type="match status" value="1"/>
</dbReference>
<protein>
    <submittedName>
        <fullName evidence="3">Copper-binding periplasmic protein</fullName>
    </submittedName>
</protein>
<accession>W4EQV7</accession>